<sequence length="121" mass="14067">MKKKTARKLEYFLHFITALLLILKGVDEIIKELYYPGFIIIGLAAIVLVIAFFWRSLNIKPKQARIICWYLESPALLVTSYMLHLEKKEFMPHIFLLAAIMYPAMGFISSKKFKKIRKSAA</sequence>
<feature type="transmembrane region" description="Helical" evidence="1">
    <location>
        <begin position="66"/>
        <end position="84"/>
    </location>
</feature>
<dbReference type="Proteomes" id="UP000253951">
    <property type="component" value="Chromosome"/>
</dbReference>
<dbReference type="KEGG" id="fat:DVK85_00515"/>
<evidence type="ECO:0000313" key="2">
    <source>
        <dbReference type="EMBL" id="AXG72794.1"/>
    </source>
</evidence>
<accession>A0A345H884</accession>
<feature type="transmembrane region" description="Helical" evidence="1">
    <location>
        <begin position="90"/>
        <end position="108"/>
    </location>
</feature>
<organism evidence="2 3">
    <name type="scientific">Flavobacterium arcticum</name>
    <dbReference type="NCBI Taxonomy" id="1784713"/>
    <lineage>
        <taxon>Bacteria</taxon>
        <taxon>Pseudomonadati</taxon>
        <taxon>Bacteroidota</taxon>
        <taxon>Flavobacteriia</taxon>
        <taxon>Flavobacteriales</taxon>
        <taxon>Flavobacteriaceae</taxon>
        <taxon>Flavobacterium</taxon>
    </lineage>
</organism>
<reference evidence="2 3" key="1">
    <citation type="submission" date="2018-07" db="EMBL/GenBank/DDBJ databases">
        <title>Complete genome sequence of Flavobacterium arcticum type strain SM1502T.</title>
        <authorList>
            <person name="Li Y."/>
            <person name="Li D.-D."/>
        </authorList>
    </citation>
    <scope>NUCLEOTIDE SEQUENCE [LARGE SCALE GENOMIC DNA]</scope>
    <source>
        <strain evidence="2 3">SM1502</strain>
    </source>
</reference>
<name>A0A345H884_9FLAO</name>
<proteinExistence type="predicted"/>
<evidence type="ECO:0000256" key="1">
    <source>
        <dbReference type="SAM" id="Phobius"/>
    </source>
</evidence>
<keyword evidence="1" id="KW-0472">Membrane</keyword>
<evidence type="ECO:0000313" key="3">
    <source>
        <dbReference type="Proteomes" id="UP000253951"/>
    </source>
</evidence>
<protein>
    <submittedName>
        <fullName evidence="2">Uncharacterized protein</fullName>
    </submittedName>
</protein>
<dbReference type="AlphaFoldDB" id="A0A345H884"/>
<dbReference type="EMBL" id="CP031188">
    <property type="protein sequence ID" value="AXG72794.1"/>
    <property type="molecule type" value="Genomic_DNA"/>
</dbReference>
<dbReference type="OrthoDB" id="1363228at2"/>
<keyword evidence="1" id="KW-0812">Transmembrane</keyword>
<gene>
    <name evidence="2" type="ORF">DVK85_00515</name>
</gene>
<feature type="transmembrane region" description="Helical" evidence="1">
    <location>
        <begin position="9"/>
        <end position="27"/>
    </location>
</feature>
<keyword evidence="1" id="KW-1133">Transmembrane helix</keyword>
<feature type="transmembrane region" description="Helical" evidence="1">
    <location>
        <begin position="33"/>
        <end position="54"/>
    </location>
</feature>
<dbReference type="RefSeq" id="WP_114676557.1">
    <property type="nucleotide sequence ID" value="NZ_CP031188.1"/>
</dbReference>
<keyword evidence="3" id="KW-1185">Reference proteome</keyword>